<organism evidence="1 2">
    <name type="scientific">Microcella pacifica</name>
    <dbReference type="NCBI Taxonomy" id="2591847"/>
    <lineage>
        <taxon>Bacteria</taxon>
        <taxon>Bacillati</taxon>
        <taxon>Actinomycetota</taxon>
        <taxon>Actinomycetes</taxon>
        <taxon>Micrococcales</taxon>
        <taxon>Microbacteriaceae</taxon>
        <taxon>Microcella</taxon>
    </lineage>
</organism>
<name>A0A9E5MH20_9MICO</name>
<reference evidence="1 2" key="2">
    <citation type="submission" date="2020-03" db="EMBL/GenBank/DDBJ databases">
        <title>Chryseoglobus sp. isolated from a deep-sea seamount.</title>
        <authorList>
            <person name="Zhang D.-C."/>
        </authorList>
    </citation>
    <scope>NUCLEOTIDE SEQUENCE [LARGE SCALE GENOMIC DNA]</scope>
    <source>
        <strain evidence="1 2">KN1116</strain>
    </source>
</reference>
<reference evidence="1 2" key="1">
    <citation type="submission" date="2019-06" db="EMBL/GenBank/DDBJ databases">
        <authorList>
            <person name="De-Chao Zhang Q."/>
        </authorList>
    </citation>
    <scope>NUCLEOTIDE SEQUENCE [LARGE SCALE GENOMIC DNA]</scope>
    <source>
        <strain evidence="1 2">KN1116</strain>
    </source>
</reference>
<dbReference type="OrthoDB" id="10006336at2"/>
<proteinExistence type="predicted"/>
<dbReference type="RefSeq" id="WP_152582014.1">
    <property type="nucleotide sequence ID" value="NZ_JAVJPO010000021.1"/>
</dbReference>
<evidence type="ECO:0000313" key="1">
    <source>
        <dbReference type="EMBL" id="NHF61820.1"/>
    </source>
</evidence>
<dbReference type="EMBL" id="VIKT02000001">
    <property type="protein sequence ID" value="NHF61820.1"/>
    <property type="molecule type" value="Genomic_DNA"/>
</dbReference>
<dbReference type="Proteomes" id="UP000818266">
    <property type="component" value="Unassembled WGS sequence"/>
</dbReference>
<accession>A0A9E5MH20</accession>
<dbReference type="AlphaFoldDB" id="A0A9E5MH20"/>
<evidence type="ECO:0000313" key="2">
    <source>
        <dbReference type="Proteomes" id="UP000818266"/>
    </source>
</evidence>
<comment type="caution">
    <text evidence="1">The sequence shown here is derived from an EMBL/GenBank/DDBJ whole genome shotgun (WGS) entry which is preliminary data.</text>
</comment>
<protein>
    <submittedName>
        <fullName evidence="1">Uncharacterized protein</fullName>
    </submittedName>
</protein>
<gene>
    <name evidence="1" type="ORF">FK219_000955</name>
</gene>
<sequence length="151" mass="15921">MSFVFDVIGDLLVGWLWWLIPEEVDRRNDRKRLLVGEVRCSIRALERRVLNIGTEWSGGVATVEPGLLRFSPSIGIVGDRVVPVQSIRPAPSPNALSISGAPLGGASGGIGTGFIITTTGGELTVTFPTVVATEVADLLASAPRATEAAEN</sequence>
<keyword evidence="2" id="KW-1185">Reference proteome</keyword>